<comment type="caution">
    <text evidence="1">The sequence shown here is derived from an EMBL/GenBank/DDBJ whole genome shotgun (WGS) entry which is preliminary data.</text>
</comment>
<sequence>MDTFSFPKREQDWEKFCECFPQATDESELRSLLKAGQVLPKIQCKNEHDMRKFQFEDKTTKKDKKRYATRIAEQIQMMPPDIKTYWNSIERAVLAKIKSTTAGTAAYNLKDLQGAYLGFTFHLCTF</sequence>
<organism evidence="1 2">
    <name type="scientific">Cymbomonas tetramitiformis</name>
    <dbReference type="NCBI Taxonomy" id="36881"/>
    <lineage>
        <taxon>Eukaryota</taxon>
        <taxon>Viridiplantae</taxon>
        <taxon>Chlorophyta</taxon>
        <taxon>Pyramimonadophyceae</taxon>
        <taxon>Pyramimonadales</taxon>
        <taxon>Pyramimonadaceae</taxon>
        <taxon>Cymbomonas</taxon>
    </lineage>
</organism>
<protein>
    <submittedName>
        <fullName evidence="1">Uncharacterized protein</fullName>
    </submittedName>
</protein>
<reference evidence="1 2" key="1">
    <citation type="journal article" date="2015" name="Genome Biol. Evol.">
        <title>Comparative Genomics of a Bacterivorous Green Alga Reveals Evolutionary Causalities and Consequences of Phago-Mixotrophic Mode of Nutrition.</title>
        <authorList>
            <person name="Burns J.A."/>
            <person name="Paasch A."/>
            <person name="Narechania A."/>
            <person name="Kim E."/>
        </authorList>
    </citation>
    <scope>NUCLEOTIDE SEQUENCE [LARGE SCALE GENOMIC DNA]</scope>
    <source>
        <strain evidence="1 2">PLY_AMNH</strain>
    </source>
</reference>
<dbReference type="Proteomes" id="UP001190700">
    <property type="component" value="Unassembled WGS sequence"/>
</dbReference>
<proteinExistence type="predicted"/>
<keyword evidence="2" id="KW-1185">Reference proteome</keyword>
<name>A0AAE0G700_9CHLO</name>
<evidence type="ECO:0000313" key="1">
    <source>
        <dbReference type="EMBL" id="KAK3272714.1"/>
    </source>
</evidence>
<gene>
    <name evidence="1" type="ORF">CYMTET_19006</name>
</gene>
<dbReference type="AlphaFoldDB" id="A0AAE0G700"/>
<dbReference type="EMBL" id="LGRX02008824">
    <property type="protein sequence ID" value="KAK3272714.1"/>
    <property type="molecule type" value="Genomic_DNA"/>
</dbReference>
<evidence type="ECO:0000313" key="2">
    <source>
        <dbReference type="Proteomes" id="UP001190700"/>
    </source>
</evidence>
<accession>A0AAE0G700</accession>